<evidence type="ECO:0000256" key="3">
    <source>
        <dbReference type="ARBA" id="ARBA00004947"/>
    </source>
</evidence>
<dbReference type="UniPathway" id="UPA00214"/>
<keyword evidence="13" id="KW-1185">Reference proteome</keyword>
<name>A0A7Y3RQE3_9PROT</name>
<comment type="cofactor">
    <cofactor evidence="2 10">
        <name>NAD(+)</name>
        <dbReference type="ChEBI" id="CHEBI:57540"/>
    </cofactor>
</comment>
<gene>
    <name evidence="12" type="primary">galE</name>
    <name evidence="12" type="ORF">HK107_14080</name>
</gene>
<comment type="similarity">
    <text evidence="4 10">Belongs to the NAD(P)-dependent epimerase/dehydratase family.</text>
</comment>
<evidence type="ECO:0000259" key="11">
    <source>
        <dbReference type="Pfam" id="PF01370"/>
    </source>
</evidence>
<dbReference type="PROSITE" id="PS51257">
    <property type="entry name" value="PROKAR_LIPOPROTEIN"/>
    <property type="match status" value="1"/>
</dbReference>
<dbReference type="InterPro" id="IPR001509">
    <property type="entry name" value="Epimerase_deHydtase"/>
</dbReference>
<keyword evidence="9 10" id="KW-0119">Carbohydrate metabolism</keyword>
<dbReference type="RefSeq" id="WP_173200903.1">
    <property type="nucleotide sequence ID" value="NZ_JABFCX010000003.1"/>
</dbReference>
<evidence type="ECO:0000256" key="8">
    <source>
        <dbReference type="ARBA" id="ARBA00023235"/>
    </source>
</evidence>
<dbReference type="PANTHER" id="PTHR43725">
    <property type="entry name" value="UDP-GLUCOSE 4-EPIMERASE"/>
    <property type="match status" value="1"/>
</dbReference>
<evidence type="ECO:0000256" key="10">
    <source>
        <dbReference type="RuleBase" id="RU366046"/>
    </source>
</evidence>
<sequence>MTSKILVTGGAGYIGSHTSYACLDEGFEVVILDDLSTGVAHAISPEARFIEGDVADRELLARIFKEEKPDAVLHFAGRIVVPESVENPIKYYQENTCTSLGLLHEMVKADIGTILFSSTAAVYDPDNGGDALPEDALKVPLSPYGQSKLMTEAMIRDIGVAHGLGAGILRYFNVAGADPKGRVGQSTPNATHLLKIASQVATGKREFMEVYGEDYETRDGTCVRDYIHVSDLASAHVETLKHVLSVGGQITMNCGYGRGATVKEVIAAAERVTGSPIDARPADRRAGDAPSLVADVSRIRETLPSWQPKHETLEEMAETAIAWEEKLKTLNSA</sequence>
<dbReference type="PANTHER" id="PTHR43725:SF53">
    <property type="entry name" value="UDP-ARABINOSE 4-EPIMERASE 1"/>
    <property type="match status" value="1"/>
</dbReference>
<comment type="subunit">
    <text evidence="10">Homodimer.</text>
</comment>
<dbReference type="EC" id="5.1.3.2" evidence="5 10"/>
<dbReference type="Gene3D" id="3.90.25.10">
    <property type="entry name" value="UDP-galactose 4-epimerase, domain 1"/>
    <property type="match status" value="1"/>
</dbReference>
<protein>
    <recommendedName>
        <fullName evidence="6 10">UDP-glucose 4-epimerase</fullName>
        <ecNumber evidence="5 10">5.1.3.2</ecNumber>
    </recommendedName>
</protein>
<evidence type="ECO:0000256" key="2">
    <source>
        <dbReference type="ARBA" id="ARBA00001911"/>
    </source>
</evidence>
<dbReference type="Pfam" id="PF01370">
    <property type="entry name" value="Epimerase"/>
    <property type="match status" value="1"/>
</dbReference>
<dbReference type="NCBIfam" id="TIGR01179">
    <property type="entry name" value="galE"/>
    <property type="match status" value="1"/>
</dbReference>
<keyword evidence="8 10" id="KW-0413">Isomerase</keyword>
<evidence type="ECO:0000256" key="6">
    <source>
        <dbReference type="ARBA" id="ARBA00018569"/>
    </source>
</evidence>
<feature type="domain" description="NAD-dependent epimerase/dehydratase" evidence="11">
    <location>
        <begin position="5"/>
        <end position="255"/>
    </location>
</feature>
<accession>A0A7Y3RQE3</accession>
<dbReference type="Proteomes" id="UP000536835">
    <property type="component" value="Unassembled WGS sequence"/>
</dbReference>
<comment type="catalytic activity">
    <reaction evidence="1 10">
        <text>UDP-alpha-D-glucose = UDP-alpha-D-galactose</text>
        <dbReference type="Rhea" id="RHEA:22168"/>
        <dbReference type="ChEBI" id="CHEBI:58885"/>
        <dbReference type="ChEBI" id="CHEBI:66914"/>
        <dbReference type="EC" id="5.1.3.2"/>
    </reaction>
</comment>
<comment type="caution">
    <text evidence="12">The sequence shown here is derived from an EMBL/GenBank/DDBJ whole genome shotgun (WGS) entry which is preliminary data.</text>
</comment>
<evidence type="ECO:0000313" key="12">
    <source>
        <dbReference type="EMBL" id="NNU17457.1"/>
    </source>
</evidence>
<evidence type="ECO:0000256" key="7">
    <source>
        <dbReference type="ARBA" id="ARBA00023027"/>
    </source>
</evidence>
<evidence type="ECO:0000256" key="4">
    <source>
        <dbReference type="ARBA" id="ARBA00007637"/>
    </source>
</evidence>
<keyword evidence="7 10" id="KW-0520">NAD</keyword>
<organism evidence="12 13">
    <name type="scientific">Parvularcula mediterranea</name>
    <dbReference type="NCBI Taxonomy" id="2732508"/>
    <lineage>
        <taxon>Bacteria</taxon>
        <taxon>Pseudomonadati</taxon>
        <taxon>Pseudomonadota</taxon>
        <taxon>Alphaproteobacteria</taxon>
        <taxon>Parvularculales</taxon>
        <taxon>Parvularculaceae</taxon>
        <taxon>Parvularcula</taxon>
    </lineage>
</organism>
<dbReference type="EMBL" id="JABFCX010000003">
    <property type="protein sequence ID" value="NNU17457.1"/>
    <property type="molecule type" value="Genomic_DNA"/>
</dbReference>
<dbReference type="SUPFAM" id="SSF51735">
    <property type="entry name" value="NAD(P)-binding Rossmann-fold domains"/>
    <property type="match status" value="1"/>
</dbReference>
<comment type="pathway">
    <text evidence="3 10">Carbohydrate metabolism; galactose metabolism.</text>
</comment>
<dbReference type="GO" id="GO:0033499">
    <property type="term" value="P:galactose catabolic process via UDP-galactose, Leloir pathway"/>
    <property type="evidence" value="ECO:0007669"/>
    <property type="project" value="TreeGrafter"/>
</dbReference>
<evidence type="ECO:0000313" key="13">
    <source>
        <dbReference type="Proteomes" id="UP000536835"/>
    </source>
</evidence>
<dbReference type="InterPro" id="IPR036291">
    <property type="entry name" value="NAD(P)-bd_dom_sf"/>
</dbReference>
<evidence type="ECO:0000256" key="5">
    <source>
        <dbReference type="ARBA" id="ARBA00013189"/>
    </source>
</evidence>
<dbReference type="InterPro" id="IPR005886">
    <property type="entry name" value="UDP_G4E"/>
</dbReference>
<dbReference type="Gene3D" id="3.40.50.720">
    <property type="entry name" value="NAD(P)-binding Rossmann-like Domain"/>
    <property type="match status" value="1"/>
</dbReference>
<reference evidence="12 13" key="1">
    <citation type="submission" date="2020-05" db="EMBL/GenBank/DDBJ databases">
        <title>Parvularcula mediterraneae sp. nov., isolated from polypropylene straw from shallow seawater of the seashore of Laganas in Zakynthos island, Greece.</title>
        <authorList>
            <person name="Szabo I."/>
            <person name="Al-Omari J."/>
            <person name="Rado J."/>
            <person name="Szerdahelyi G.S."/>
        </authorList>
    </citation>
    <scope>NUCLEOTIDE SEQUENCE [LARGE SCALE GENOMIC DNA]</scope>
    <source>
        <strain evidence="12 13">ZS-1/3</strain>
    </source>
</reference>
<proteinExistence type="inferred from homology"/>
<dbReference type="CDD" id="cd05247">
    <property type="entry name" value="UDP_G4E_1_SDR_e"/>
    <property type="match status" value="1"/>
</dbReference>
<dbReference type="AlphaFoldDB" id="A0A7Y3RQE3"/>
<dbReference type="GO" id="GO:0003978">
    <property type="term" value="F:UDP-glucose 4-epimerase activity"/>
    <property type="evidence" value="ECO:0007669"/>
    <property type="project" value="UniProtKB-UniRule"/>
</dbReference>
<evidence type="ECO:0000256" key="9">
    <source>
        <dbReference type="ARBA" id="ARBA00023277"/>
    </source>
</evidence>
<evidence type="ECO:0000256" key="1">
    <source>
        <dbReference type="ARBA" id="ARBA00000083"/>
    </source>
</evidence>